<proteinExistence type="predicted"/>
<evidence type="ECO:0000259" key="7">
    <source>
        <dbReference type="PROSITE" id="PS50850"/>
    </source>
</evidence>
<dbReference type="Pfam" id="PF07690">
    <property type="entry name" value="MFS_1"/>
    <property type="match status" value="1"/>
</dbReference>
<sequence length="437" mass="45485">MVRSVRMPDEEVDSRSMTDAPLFPPSSAASQLLDPRSRRRLLVMFGPASFSISLVWGAVTSVLLALQVQHLVGESDKVAQLALVSTAGAVASLLSQPIAGFFSDRTRNRLGRRAPWMLAGVVLGGVALVALAFASTIPAVAIAWVVAQIGFNAAWAPLTAVMPDRVPTEQRGTFASLWGLGVMLGTVGGQVYGAAFASDVASGYVVLAGLTVVIIGLFVIVCMDGSSRQMSVTRMRWRELVTIFWFNPVRHPDFGWAFLSRMCAYAGFYVVFGFQLYILQDYIGLGDGASAVVARLGIIIAAGVIISTAVVGRLSDRLGRRKPFVIIAAVMVGAALIAPLASPTAPAMYTLAVIAGLGFGCFQAIDTALVSEVLPSTDGHGKDLGIVNIAGQLPNVLAPGIAGGIVLATGGYAALFPVGMALAAASALAVLPIKGVK</sequence>
<feature type="transmembrane region" description="Helical" evidence="6">
    <location>
        <begin position="114"/>
        <end position="135"/>
    </location>
</feature>
<feature type="transmembrane region" description="Helical" evidence="6">
    <location>
        <begin position="347"/>
        <end position="365"/>
    </location>
</feature>
<evidence type="ECO:0000313" key="9">
    <source>
        <dbReference type="Proteomes" id="UP000275069"/>
    </source>
</evidence>
<dbReference type="KEGG" id="gry:D7I44_14780"/>
<dbReference type="Proteomes" id="UP000275069">
    <property type="component" value="Chromosome"/>
</dbReference>
<dbReference type="Gene3D" id="1.20.1250.20">
    <property type="entry name" value="MFS general substrate transporter like domains"/>
    <property type="match status" value="2"/>
</dbReference>
<evidence type="ECO:0000313" key="8">
    <source>
        <dbReference type="EMBL" id="AYG04662.1"/>
    </source>
</evidence>
<feature type="transmembrane region" description="Helical" evidence="6">
    <location>
        <begin position="292"/>
        <end position="312"/>
    </location>
</feature>
<feature type="transmembrane region" description="Helical" evidence="6">
    <location>
        <begin position="141"/>
        <end position="162"/>
    </location>
</feature>
<reference evidence="8 9" key="1">
    <citation type="submission" date="2018-09" db="EMBL/GenBank/DDBJ databases">
        <title>Genome sequencing of strain 2DFW10M-5.</title>
        <authorList>
            <person name="Heo J."/>
            <person name="Kim S.-J."/>
            <person name="Kwon S.-W."/>
        </authorList>
    </citation>
    <scope>NUCLEOTIDE SEQUENCE [LARGE SCALE GENOMIC DNA]</scope>
    <source>
        <strain evidence="8 9">2DFW10M-5</strain>
    </source>
</reference>
<protein>
    <submittedName>
        <fullName evidence="8">MFS transporter</fullName>
    </submittedName>
</protein>
<dbReference type="PANTHER" id="PTHR23528">
    <property type="match status" value="1"/>
</dbReference>
<accession>A0A387BQ76</accession>
<feature type="transmembrane region" description="Helical" evidence="6">
    <location>
        <begin position="201"/>
        <end position="226"/>
    </location>
</feature>
<feature type="region of interest" description="Disordered" evidence="5">
    <location>
        <begin position="1"/>
        <end position="23"/>
    </location>
</feature>
<feature type="transmembrane region" description="Helical" evidence="6">
    <location>
        <begin position="386"/>
        <end position="408"/>
    </location>
</feature>
<evidence type="ECO:0000256" key="2">
    <source>
        <dbReference type="ARBA" id="ARBA00022692"/>
    </source>
</evidence>
<evidence type="ECO:0000256" key="6">
    <source>
        <dbReference type="SAM" id="Phobius"/>
    </source>
</evidence>
<organism evidence="8 9">
    <name type="scientific">Gryllotalpicola protaetiae</name>
    <dbReference type="NCBI Taxonomy" id="2419771"/>
    <lineage>
        <taxon>Bacteria</taxon>
        <taxon>Bacillati</taxon>
        <taxon>Actinomycetota</taxon>
        <taxon>Actinomycetes</taxon>
        <taxon>Micrococcales</taxon>
        <taxon>Microbacteriaceae</taxon>
        <taxon>Gryllotalpicola</taxon>
    </lineage>
</organism>
<dbReference type="InterPro" id="IPR020846">
    <property type="entry name" value="MFS_dom"/>
</dbReference>
<dbReference type="InterPro" id="IPR005829">
    <property type="entry name" value="Sugar_transporter_CS"/>
</dbReference>
<feature type="transmembrane region" description="Helical" evidence="6">
    <location>
        <begin position="41"/>
        <end position="66"/>
    </location>
</feature>
<dbReference type="PROSITE" id="PS50850">
    <property type="entry name" value="MFS"/>
    <property type="match status" value="1"/>
</dbReference>
<feature type="transmembrane region" description="Helical" evidence="6">
    <location>
        <begin position="262"/>
        <end position="280"/>
    </location>
</feature>
<feature type="transmembrane region" description="Helical" evidence="6">
    <location>
        <begin position="78"/>
        <end position="102"/>
    </location>
</feature>
<evidence type="ECO:0000256" key="5">
    <source>
        <dbReference type="SAM" id="MobiDB-lite"/>
    </source>
</evidence>
<feature type="transmembrane region" description="Helical" evidence="6">
    <location>
        <begin position="414"/>
        <end position="433"/>
    </location>
</feature>
<dbReference type="PROSITE" id="PS00216">
    <property type="entry name" value="SUGAR_TRANSPORT_1"/>
    <property type="match status" value="1"/>
</dbReference>
<feature type="transmembrane region" description="Helical" evidence="6">
    <location>
        <begin position="174"/>
        <end position="195"/>
    </location>
</feature>
<comment type="subcellular location">
    <subcellularLocation>
        <location evidence="1">Cell membrane</location>
        <topology evidence="1">Multi-pass membrane protein</topology>
    </subcellularLocation>
</comment>
<dbReference type="InterPro" id="IPR011701">
    <property type="entry name" value="MFS"/>
</dbReference>
<dbReference type="InterPro" id="IPR036259">
    <property type="entry name" value="MFS_trans_sf"/>
</dbReference>
<keyword evidence="4 6" id="KW-0472">Membrane</keyword>
<evidence type="ECO:0000256" key="1">
    <source>
        <dbReference type="ARBA" id="ARBA00004651"/>
    </source>
</evidence>
<dbReference type="RefSeq" id="WP_120790191.1">
    <property type="nucleotide sequence ID" value="NZ_CP032624.1"/>
</dbReference>
<name>A0A387BQ76_9MICO</name>
<keyword evidence="2 6" id="KW-0812">Transmembrane</keyword>
<keyword evidence="9" id="KW-1185">Reference proteome</keyword>
<dbReference type="PANTHER" id="PTHR23528:SF1">
    <property type="entry name" value="MAJOR FACILITATOR SUPERFAMILY (MFS) PROFILE DOMAIN-CONTAINING PROTEIN"/>
    <property type="match status" value="1"/>
</dbReference>
<keyword evidence="3 6" id="KW-1133">Transmembrane helix</keyword>
<dbReference type="EMBL" id="CP032624">
    <property type="protein sequence ID" value="AYG04662.1"/>
    <property type="molecule type" value="Genomic_DNA"/>
</dbReference>
<dbReference type="GO" id="GO:0005886">
    <property type="term" value="C:plasma membrane"/>
    <property type="evidence" value="ECO:0007669"/>
    <property type="project" value="UniProtKB-SubCell"/>
</dbReference>
<feature type="domain" description="Major facilitator superfamily (MFS) profile" evidence="7">
    <location>
        <begin position="41"/>
        <end position="437"/>
    </location>
</feature>
<feature type="compositionally biased region" description="Basic and acidic residues" evidence="5">
    <location>
        <begin position="1"/>
        <end position="16"/>
    </location>
</feature>
<dbReference type="SUPFAM" id="SSF103473">
    <property type="entry name" value="MFS general substrate transporter"/>
    <property type="match status" value="1"/>
</dbReference>
<evidence type="ECO:0000256" key="3">
    <source>
        <dbReference type="ARBA" id="ARBA00022989"/>
    </source>
</evidence>
<dbReference type="GO" id="GO:0022857">
    <property type="term" value="F:transmembrane transporter activity"/>
    <property type="evidence" value="ECO:0007669"/>
    <property type="project" value="InterPro"/>
</dbReference>
<evidence type="ECO:0000256" key="4">
    <source>
        <dbReference type="ARBA" id="ARBA00023136"/>
    </source>
</evidence>
<dbReference type="OrthoDB" id="7584869at2"/>
<feature type="transmembrane region" description="Helical" evidence="6">
    <location>
        <begin position="324"/>
        <end position="341"/>
    </location>
</feature>
<dbReference type="AlphaFoldDB" id="A0A387BQ76"/>
<gene>
    <name evidence="8" type="ORF">D7I44_14780</name>
</gene>